<evidence type="ECO:0000313" key="5">
    <source>
        <dbReference type="EMBL" id="OCF49306.1"/>
    </source>
</evidence>
<comment type="subcellular location">
    <subcellularLocation>
        <location evidence="1">Nucleus</location>
    </subcellularLocation>
</comment>
<feature type="compositionally biased region" description="Polar residues" evidence="3">
    <location>
        <begin position="1"/>
        <end position="11"/>
    </location>
</feature>
<evidence type="ECO:0000259" key="4">
    <source>
        <dbReference type="Pfam" id="PF00808"/>
    </source>
</evidence>
<keyword evidence="2" id="KW-0539">Nucleus</keyword>
<dbReference type="GO" id="GO:0006261">
    <property type="term" value="P:DNA-templated DNA replication"/>
    <property type="evidence" value="ECO:0007669"/>
    <property type="project" value="TreeGrafter"/>
</dbReference>
<dbReference type="AlphaFoldDB" id="A0A1B9I193"/>
<feature type="compositionally biased region" description="Acidic residues" evidence="3">
    <location>
        <begin position="54"/>
        <end position="69"/>
    </location>
</feature>
<feature type="compositionally biased region" description="Basic and acidic residues" evidence="3">
    <location>
        <begin position="313"/>
        <end position="327"/>
    </location>
</feature>
<dbReference type="GeneID" id="30173366"/>
<dbReference type="GO" id="GO:0008623">
    <property type="term" value="C:CHRAC"/>
    <property type="evidence" value="ECO:0007669"/>
    <property type="project" value="TreeGrafter"/>
</dbReference>
<dbReference type="CDD" id="cd23645">
    <property type="entry name" value="HFD_Dpb3-like"/>
    <property type="match status" value="1"/>
</dbReference>
<name>A0A1B9I193_9TREE</name>
<evidence type="ECO:0000256" key="2">
    <source>
        <dbReference type="ARBA" id="ARBA00023242"/>
    </source>
</evidence>
<sequence length="391" mass="44341">MQVEYESSSPNFPGPIQHSPGYDKSMIEEGNSFRPGEVIDSENENEVQVQSEVVEGEEEEEQEEEDNDIGENSNIIEKPILIKNKINKQRQSLAEKQLGTTIFPISRIKKIIKNDKELENMSSEAVFMISVATEYFIKHFMEEGYTKARLEKRKIVNYKDMAAVVARSEEFDFLKDVIPQPMNLSEALERRKQKMSIEENTSYDEETSNNQNGILLNDEDLPPLVNSTNPLFPNAIMKKPPNTHAKTAIPKPIPPPTTTTNNQFEENEELMNNNNNLLETENISNFIEQQEEISPKIKNTNTAPNSNSKLKKNSKEQEKEKEKEISKESNSPKIFTGKNAPSTPHGLTTRGAARRSLVGTDVDMSPVNAIRNELAEDEDDVVIDNEDRSIQ</sequence>
<dbReference type="PANTHER" id="PTHR10252:SF54">
    <property type="entry name" value="CHROMATIN ACCESSIBILITY COMPLEX PROTEIN 1"/>
    <property type="match status" value="1"/>
</dbReference>
<dbReference type="STRING" id="1296096.A0A1B9I193"/>
<dbReference type="EMBL" id="CP144526">
    <property type="protein sequence ID" value="WWC72210.1"/>
    <property type="molecule type" value="Genomic_DNA"/>
</dbReference>
<reference evidence="5" key="1">
    <citation type="submission" date="2013-07" db="EMBL/GenBank/DDBJ databases">
        <title>The Genome Sequence of Cryptococcus pinus CBS10737.</title>
        <authorList>
            <consortium name="The Broad Institute Genome Sequencing Platform"/>
            <person name="Cuomo C."/>
            <person name="Litvintseva A."/>
            <person name="Chen Y."/>
            <person name="Heitman J."/>
            <person name="Sun S."/>
            <person name="Springer D."/>
            <person name="Dromer F."/>
            <person name="Young S.K."/>
            <person name="Zeng Q."/>
            <person name="Gargeya S."/>
            <person name="Fitzgerald M."/>
            <person name="Abouelleil A."/>
            <person name="Alvarado L."/>
            <person name="Berlin A.M."/>
            <person name="Chapman S.B."/>
            <person name="Dewar J."/>
            <person name="Goldberg J."/>
            <person name="Griggs A."/>
            <person name="Gujja S."/>
            <person name="Hansen M."/>
            <person name="Howarth C."/>
            <person name="Imamovic A."/>
            <person name="Larimer J."/>
            <person name="McCowan C."/>
            <person name="Murphy C."/>
            <person name="Pearson M."/>
            <person name="Priest M."/>
            <person name="Roberts A."/>
            <person name="Saif S."/>
            <person name="Shea T."/>
            <person name="Sykes S."/>
            <person name="Wortman J."/>
            <person name="Nusbaum C."/>
            <person name="Birren B."/>
        </authorList>
    </citation>
    <scope>NUCLEOTIDE SEQUENCE [LARGE SCALE GENOMIC DNA]</scope>
    <source>
        <strain evidence="5">CBS 10737</strain>
    </source>
</reference>
<dbReference type="KEGG" id="kpin:30173366"/>
<evidence type="ECO:0000313" key="7">
    <source>
        <dbReference type="Proteomes" id="UP000094020"/>
    </source>
</evidence>
<evidence type="ECO:0000256" key="3">
    <source>
        <dbReference type="SAM" id="MobiDB-lite"/>
    </source>
</evidence>
<evidence type="ECO:0000256" key="1">
    <source>
        <dbReference type="ARBA" id="ARBA00004123"/>
    </source>
</evidence>
<keyword evidence="7" id="KW-1185">Reference proteome</keyword>
<feature type="region of interest" description="Disordered" evidence="3">
    <location>
        <begin position="242"/>
        <end position="262"/>
    </location>
</feature>
<reference evidence="6" key="4">
    <citation type="submission" date="2024-02" db="EMBL/GenBank/DDBJ databases">
        <title>Comparative genomics of Cryptococcus and Kwoniella reveals pathogenesis evolution and contrasting modes of karyotype evolution via chromosome fusion or intercentromeric recombination.</title>
        <authorList>
            <person name="Coelho M.A."/>
            <person name="David-Palma M."/>
            <person name="Shea T."/>
            <person name="Bowers K."/>
            <person name="McGinley-Smith S."/>
            <person name="Mohammad A.W."/>
            <person name="Gnirke A."/>
            <person name="Yurkov A.M."/>
            <person name="Nowrousian M."/>
            <person name="Sun S."/>
            <person name="Cuomo C.A."/>
            <person name="Heitman J."/>
        </authorList>
    </citation>
    <scope>NUCLEOTIDE SEQUENCE</scope>
    <source>
        <strain evidence="6">CBS 10737</strain>
    </source>
</reference>
<dbReference type="InterPro" id="IPR050568">
    <property type="entry name" value="Transcr_DNA_Rep_Reg"/>
</dbReference>
<proteinExistence type="predicted"/>
<dbReference type="Gene3D" id="1.10.20.10">
    <property type="entry name" value="Histone, subunit A"/>
    <property type="match status" value="1"/>
</dbReference>
<feature type="region of interest" description="Disordered" evidence="3">
    <location>
        <begin position="1"/>
        <end position="74"/>
    </location>
</feature>
<feature type="domain" description="Transcription factor CBF/NF-Y/archaeal histone" evidence="4">
    <location>
        <begin position="103"/>
        <end position="165"/>
    </location>
</feature>
<feature type="region of interest" description="Disordered" evidence="3">
    <location>
        <begin position="293"/>
        <end position="391"/>
    </location>
</feature>
<dbReference type="InterPro" id="IPR003958">
    <property type="entry name" value="CBFA_NFYB_domain"/>
</dbReference>
<feature type="compositionally biased region" description="Acidic residues" evidence="3">
    <location>
        <begin position="375"/>
        <end position="384"/>
    </location>
</feature>
<dbReference type="SUPFAM" id="SSF47113">
    <property type="entry name" value="Histone-fold"/>
    <property type="match status" value="1"/>
</dbReference>
<evidence type="ECO:0000313" key="6">
    <source>
        <dbReference type="EMBL" id="WWC72210.1"/>
    </source>
</evidence>
<organism evidence="5">
    <name type="scientific">Kwoniella pini CBS 10737</name>
    <dbReference type="NCBI Taxonomy" id="1296096"/>
    <lineage>
        <taxon>Eukaryota</taxon>
        <taxon>Fungi</taxon>
        <taxon>Dikarya</taxon>
        <taxon>Basidiomycota</taxon>
        <taxon>Agaricomycotina</taxon>
        <taxon>Tremellomycetes</taxon>
        <taxon>Tremellales</taxon>
        <taxon>Cryptococcaceae</taxon>
        <taxon>Kwoniella</taxon>
    </lineage>
</organism>
<reference evidence="5" key="3">
    <citation type="submission" date="2016-07" db="EMBL/GenBank/DDBJ databases">
        <title>Evolution of pathogenesis and genome organization in the Tremellales.</title>
        <authorList>
            <person name="Cuomo C."/>
            <person name="Litvintseva A."/>
            <person name="Heitman J."/>
            <person name="Chen Y."/>
            <person name="Sun S."/>
            <person name="Springer D."/>
            <person name="Dromer F."/>
            <person name="Young S."/>
            <person name="Zeng Q."/>
            <person name="Chapman S."/>
            <person name="Gujja S."/>
            <person name="Saif S."/>
            <person name="Birren B."/>
        </authorList>
    </citation>
    <scope>NUCLEOTIDE SEQUENCE</scope>
    <source>
        <strain evidence="5">CBS 10737</strain>
    </source>
</reference>
<protein>
    <submittedName>
        <fullName evidence="5">DNA polymerase epsilon p12 subunit</fullName>
    </submittedName>
</protein>
<dbReference type="Pfam" id="PF00808">
    <property type="entry name" value="CBFD_NFYB_HMF"/>
    <property type="match status" value="1"/>
</dbReference>
<dbReference type="PANTHER" id="PTHR10252">
    <property type="entry name" value="HISTONE-LIKE TRANSCRIPTION FACTOR CCAAT-RELATED"/>
    <property type="match status" value="1"/>
</dbReference>
<reference evidence="6" key="2">
    <citation type="submission" date="2013-07" db="EMBL/GenBank/DDBJ databases">
        <authorList>
            <consortium name="The Broad Institute Genome Sequencing Platform"/>
            <person name="Cuomo C."/>
            <person name="Litvintseva A."/>
            <person name="Chen Y."/>
            <person name="Heitman J."/>
            <person name="Sun S."/>
            <person name="Springer D."/>
            <person name="Dromer F."/>
            <person name="Young S.K."/>
            <person name="Zeng Q."/>
            <person name="Gargeya S."/>
            <person name="Fitzgerald M."/>
            <person name="Abouelleil A."/>
            <person name="Alvarado L."/>
            <person name="Berlin A.M."/>
            <person name="Chapman S.B."/>
            <person name="Dewar J."/>
            <person name="Goldberg J."/>
            <person name="Griggs A."/>
            <person name="Gujja S."/>
            <person name="Hansen M."/>
            <person name="Howarth C."/>
            <person name="Imamovic A."/>
            <person name="Larimer J."/>
            <person name="McCowan C."/>
            <person name="Murphy C."/>
            <person name="Pearson M."/>
            <person name="Priest M."/>
            <person name="Roberts A."/>
            <person name="Saif S."/>
            <person name="Shea T."/>
            <person name="Sykes S."/>
            <person name="Wortman J."/>
            <person name="Nusbaum C."/>
            <person name="Birren B."/>
        </authorList>
    </citation>
    <scope>NUCLEOTIDE SEQUENCE</scope>
    <source>
        <strain evidence="6">CBS 10737</strain>
    </source>
</reference>
<dbReference type="Proteomes" id="UP000094020">
    <property type="component" value="Chromosome 8"/>
</dbReference>
<accession>A0A1B9I193</accession>
<gene>
    <name evidence="5" type="ORF">I206_04997</name>
    <name evidence="6" type="ORF">I206_106172</name>
</gene>
<dbReference type="OrthoDB" id="636685at2759"/>
<dbReference type="EMBL" id="KI894012">
    <property type="protein sequence ID" value="OCF49306.1"/>
    <property type="molecule type" value="Genomic_DNA"/>
</dbReference>
<dbReference type="FunFam" id="1.10.20.10:FF:000137">
    <property type="entry name" value="DNA polymerase epsilon p12 subunit"/>
    <property type="match status" value="1"/>
</dbReference>
<dbReference type="GO" id="GO:0046982">
    <property type="term" value="F:protein heterodimerization activity"/>
    <property type="evidence" value="ECO:0007669"/>
    <property type="project" value="InterPro"/>
</dbReference>
<dbReference type="RefSeq" id="XP_019010525.1">
    <property type="nucleotide sequence ID" value="XM_019156723.1"/>
</dbReference>
<feature type="region of interest" description="Disordered" evidence="3">
    <location>
        <begin position="197"/>
        <end position="222"/>
    </location>
</feature>
<dbReference type="InterPro" id="IPR009072">
    <property type="entry name" value="Histone-fold"/>
</dbReference>